<gene>
    <name evidence="1" type="ORF">CDL15_Pgr016478</name>
</gene>
<evidence type="ECO:0000313" key="2">
    <source>
        <dbReference type="Proteomes" id="UP000197138"/>
    </source>
</evidence>
<sequence>MSDNDILNEDDANSAFTSSYPTMDRIREELRLVHCKKVGLREAFEFQWKEMEEHFDFITKNLDERLDIFEAKEKELGSMERRL</sequence>
<dbReference type="Proteomes" id="UP000197138">
    <property type="component" value="Unassembled WGS sequence"/>
</dbReference>
<dbReference type="AlphaFoldDB" id="A0A218XU50"/>
<reference evidence="2" key="1">
    <citation type="journal article" date="2017" name="Plant J.">
        <title>The pomegranate (Punica granatum L.) genome and the genomics of punicalagin biosynthesis.</title>
        <authorList>
            <person name="Qin G."/>
            <person name="Xu C."/>
            <person name="Ming R."/>
            <person name="Tang H."/>
            <person name="Guyot R."/>
            <person name="Kramer E.M."/>
            <person name="Hu Y."/>
            <person name="Yi X."/>
            <person name="Qi Y."/>
            <person name="Xu X."/>
            <person name="Gao Z."/>
            <person name="Pan H."/>
            <person name="Jian J."/>
            <person name="Tian Y."/>
            <person name="Yue Z."/>
            <person name="Xu Y."/>
        </authorList>
    </citation>
    <scope>NUCLEOTIDE SEQUENCE [LARGE SCALE GENOMIC DNA]</scope>
    <source>
        <strain evidence="2">cv. Dabenzi</strain>
    </source>
</reference>
<evidence type="ECO:0000313" key="1">
    <source>
        <dbReference type="EMBL" id="OWM87782.1"/>
    </source>
</evidence>
<comment type="caution">
    <text evidence="1">The sequence shown here is derived from an EMBL/GenBank/DDBJ whole genome shotgun (WGS) entry which is preliminary data.</text>
</comment>
<proteinExistence type="predicted"/>
<name>A0A218XU50_PUNGR</name>
<dbReference type="EMBL" id="MTKT01000807">
    <property type="protein sequence ID" value="OWM87782.1"/>
    <property type="molecule type" value="Genomic_DNA"/>
</dbReference>
<organism evidence="1 2">
    <name type="scientific">Punica granatum</name>
    <name type="common">Pomegranate</name>
    <dbReference type="NCBI Taxonomy" id="22663"/>
    <lineage>
        <taxon>Eukaryota</taxon>
        <taxon>Viridiplantae</taxon>
        <taxon>Streptophyta</taxon>
        <taxon>Embryophyta</taxon>
        <taxon>Tracheophyta</taxon>
        <taxon>Spermatophyta</taxon>
        <taxon>Magnoliopsida</taxon>
        <taxon>eudicotyledons</taxon>
        <taxon>Gunneridae</taxon>
        <taxon>Pentapetalae</taxon>
        <taxon>rosids</taxon>
        <taxon>malvids</taxon>
        <taxon>Myrtales</taxon>
        <taxon>Lythraceae</taxon>
        <taxon>Punica</taxon>
    </lineage>
</organism>
<protein>
    <submittedName>
        <fullName evidence="1">Uncharacterized protein</fullName>
    </submittedName>
</protein>
<accession>A0A218XU50</accession>